<accession>A0A1E3GU56</accession>
<dbReference type="Pfam" id="PF20239">
    <property type="entry name" value="DUF6596"/>
    <property type="match status" value="1"/>
</dbReference>
<dbReference type="InterPro" id="IPR036388">
    <property type="entry name" value="WH-like_DNA-bd_sf"/>
</dbReference>
<dbReference type="EMBL" id="MCRI01000009">
    <property type="protein sequence ID" value="ODN67106.1"/>
    <property type="molecule type" value="Genomic_DNA"/>
</dbReference>
<dbReference type="InterPro" id="IPR013325">
    <property type="entry name" value="RNA_pol_sigma_r2"/>
</dbReference>
<dbReference type="NCBIfam" id="TIGR02937">
    <property type="entry name" value="sigma70-ECF"/>
    <property type="match status" value="1"/>
</dbReference>
<feature type="domain" description="RNA polymerase sigma factor 70 region 4 type 2" evidence="2">
    <location>
        <begin position="107"/>
        <end position="158"/>
    </location>
</feature>
<dbReference type="InterPro" id="IPR007627">
    <property type="entry name" value="RNA_pol_sigma70_r2"/>
</dbReference>
<reference evidence="4 5" key="1">
    <citation type="submission" date="2016-07" db="EMBL/GenBank/DDBJ databases">
        <title>Draft Genome Sequence of Methylophaga muralis Bur 1.</title>
        <authorList>
            <person name="Vasilenko O.V."/>
            <person name="Doronina N.V."/>
            <person name="Shmareva M.N."/>
            <person name="Tarlachkov S.V."/>
            <person name="Mustakhimov I."/>
            <person name="Trotsenko Y.A."/>
        </authorList>
    </citation>
    <scope>NUCLEOTIDE SEQUENCE [LARGE SCALE GENOMIC DNA]</scope>
    <source>
        <strain evidence="4 5">Bur 1</strain>
    </source>
</reference>
<dbReference type="InterPro" id="IPR013249">
    <property type="entry name" value="RNA_pol_sigma70_r4_t2"/>
</dbReference>
<dbReference type="Pfam" id="PF08281">
    <property type="entry name" value="Sigma70_r4_2"/>
    <property type="match status" value="1"/>
</dbReference>
<evidence type="ECO:0000259" key="3">
    <source>
        <dbReference type="Pfam" id="PF20239"/>
    </source>
</evidence>
<dbReference type="InterPro" id="IPR014284">
    <property type="entry name" value="RNA_pol_sigma-70_dom"/>
</dbReference>
<comment type="caution">
    <text evidence="4">The sequence shown here is derived from an EMBL/GenBank/DDBJ whole genome shotgun (WGS) entry which is preliminary data.</text>
</comment>
<dbReference type="Gene3D" id="1.10.1740.10">
    <property type="match status" value="1"/>
</dbReference>
<feature type="domain" description="RNA polymerase sigma-70 region 2" evidence="1">
    <location>
        <begin position="12"/>
        <end position="75"/>
    </location>
</feature>
<dbReference type="Pfam" id="PF04542">
    <property type="entry name" value="Sigma70_r2"/>
    <property type="match status" value="1"/>
</dbReference>
<evidence type="ECO:0000313" key="4">
    <source>
        <dbReference type="EMBL" id="ODN67106.1"/>
    </source>
</evidence>
<dbReference type="PATRIC" id="fig|291169.3.peg.1182"/>
<dbReference type="InterPro" id="IPR046531">
    <property type="entry name" value="DUF6596"/>
</dbReference>
<dbReference type="AlphaFoldDB" id="A0A1E3GU56"/>
<dbReference type="GO" id="GO:0016987">
    <property type="term" value="F:sigma factor activity"/>
    <property type="evidence" value="ECO:0007669"/>
    <property type="project" value="InterPro"/>
</dbReference>
<dbReference type="SUPFAM" id="SSF88659">
    <property type="entry name" value="Sigma3 and sigma4 domains of RNA polymerase sigma factors"/>
    <property type="match status" value="1"/>
</dbReference>
<dbReference type="PANTHER" id="PTHR47756">
    <property type="entry name" value="BLL6612 PROTEIN-RELATED"/>
    <property type="match status" value="1"/>
</dbReference>
<keyword evidence="5" id="KW-1185">Reference proteome</keyword>
<dbReference type="PANTHER" id="PTHR47756:SF2">
    <property type="entry name" value="BLL6612 PROTEIN"/>
    <property type="match status" value="1"/>
</dbReference>
<feature type="domain" description="DUF6596" evidence="3">
    <location>
        <begin position="176"/>
        <end position="219"/>
    </location>
</feature>
<dbReference type="STRING" id="291169.A9E74_01178"/>
<proteinExistence type="predicted"/>
<gene>
    <name evidence="4" type="primary">sigI</name>
    <name evidence="4" type="ORF">A9E74_01178</name>
</gene>
<dbReference type="Gene3D" id="1.10.10.10">
    <property type="entry name" value="Winged helix-like DNA-binding domain superfamily/Winged helix DNA-binding domain"/>
    <property type="match status" value="1"/>
</dbReference>
<evidence type="ECO:0000259" key="1">
    <source>
        <dbReference type="Pfam" id="PF04542"/>
    </source>
</evidence>
<sequence length="224" mass="25606">MKPLLDQIYHTGSRQILSTLIRLLGDFDLAEEAMQEAFAIALQKWEVDGVPDNPRAWLISTARFKAIDQIRRQARFDYSIDTITDELAAEDTLLDEQQIEDDQLRLIFTCCHPALAEEARLAMTLREVCGMTTEEVARAFLQKPTTIAQRIVRAKNKIREAAIPYEVPTAEQLPERLQSVLQVIYLVFNEGYSASNGDLLVKHDLASEAIRLADYYNNCYQNRK</sequence>
<dbReference type="SUPFAM" id="SSF88946">
    <property type="entry name" value="Sigma2 domain of RNA polymerase sigma factors"/>
    <property type="match status" value="1"/>
</dbReference>
<evidence type="ECO:0000313" key="5">
    <source>
        <dbReference type="Proteomes" id="UP000094379"/>
    </source>
</evidence>
<dbReference type="GO" id="GO:0003677">
    <property type="term" value="F:DNA binding"/>
    <property type="evidence" value="ECO:0007669"/>
    <property type="project" value="InterPro"/>
</dbReference>
<dbReference type="InterPro" id="IPR013324">
    <property type="entry name" value="RNA_pol_sigma_r3/r4-like"/>
</dbReference>
<dbReference type="GO" id="GO:0006352">
    <property type="term" value="P:DNA-templated transcription initiation"/>
    <property type="evidence" value="ECO:0007669"/>
    <property type="project" value="InterPro"/>
</dbReference>
<protein>
    <submittedName>
        <fullName evidence="4">Putative ECF RNA polymerase sigma factor SigI</fullName>
    </submittedName>
</protein>
<evidence type="ECO:0000259" key="2">
    <source>
        <dbReference type="Pfam" id="PF08281"/>
    </source>
</evidence>
<name>A0A1E3GU56_9GAMM</name>
<dbReference type="Proteomes" id="UP000094379">
    <property type="component" value="Unassembled WGS sequence"/>
</dbReference>
<organism evidence="4 5">
    <name type="scientific">Methylophaga muralis</name>
    <dbReference type="NCBI Taxonomy" id="291169"/>
    <lineage>
        <taxon>Bacteria</taxon>
        <taxon>Pseudomonadati</taxon>
        <taxon>Pseudomonadota</taxon>
        <taxon>Gammaproteobacteria</taxon>
        <taxon>Thiotrichales</taxon>
        <taxon>Piscirickettsiaceae</taxon>
        <taxon>Methylophaga</taxon>
    </lineage>
</organism>